<evidence type="ECO:0000313" key="2">
    <source>
        <dbReference type="Proteomes" id="UP000324222"/>
    </source>
</evidence>
<dbReference type="EMBL" id="VSRR010037376">
    <property type="protein sequence ID" value="MPC73719.1"/>
    <property type="molecule type" value="Genomic_DNA"/>
</dbReference>
<accession>A0A5B7HVC8</accession>
<organism evidence="1 2">
    <name type="scientific">Portunus trituberculatus</name>
    <name type="common">Swimming crab</name>
    <name type="synonym">Neptunus trituberculatus</name>
    <dbReference type="NCBI Taxonomy" id="210409"/>
    <lineage>
        <taxon>Eukaryota</taxon>
        <taxon>Metazoa</taxon>
        <taxon>Ecdysozoa</taxon>
        <taxon>Arthropoda</taxon>
        <taxon>Crustacea</taxon>
        <taxon>Multicrustacea</taxon>
        <taxon>Malacostraca</taxon>
        <taxon>Eumalacostraca</taxon>
        <taxon>Eucarida</taxon>
        <taxon>Decapoda</taxon>
        <taxon>Pleocyemata</taxon>
        <taxon>Brachyura</taxon>
        <taxon>Eubrachyura</taxon>
        <taxon>Portunoidea</taxon>
        <taxon>Portunidae</taxon>
        <taxon>Portuninae</taxon>
        <taxon>Portunus</taxon>
    </lineage>
</organism>
<proteinExistence type="predicted"/>
<keyword evidence="2" id="KW-1185">Reference proteome</keyword>
<dbReference type="Proteomes" id="UP000324222">
    <property type="component" value="Unassembled WGS sequence"/>
</dbReference>
<gene>
    <name evidence="1" type="ORF">E2C01_068057</name>
</gene>
<protein>
    <submittedName>
        <fullName evidence="1">Uncharacterized protein</fullName>
    </submittedName>
</protein>
<comment type="caution">
    <text evidence="1">The sequence shown here is derived from an EMBL/GenBank/DDBJ whole genome shotgun (WGS) entry which is preliminary data.</text>
</comment>
<name>A0A5B7HVC8_PORTR</name>
<evidence type="ECO:0000313" key="1">
    <source>
        <dbReference type="EMBL" id="MPC73719.1"/>
    </source>
</evidence>
<reference evidence="1 2" key="1">
    <citation type="submission" date="2019-05" db="EMBL/GenBank/DDBJ databases">
        <title>Another draft genome of Portunus trituberculatus and its Hox gene families provides insights of decapod evolution.</title>
        <authorList>
            <person name="Jeong J.-H."/>
            <person name="Song I."/>
            <person name="Kim S."/>
            <person name="Choi T."/>
            <person name="Kim D."/>
            <person name="Ryu S."/>
            <person name="Kim W."/>
        </authorList>
    </citation>
    <scope>NUCLEOTIDE SEQUENCE [LARGE SCALE GENOMIC DNA]</scope>
    <source>
        <tissue evidence="1">Muscle</tissue>
    </source>
</reference>
<dbReference type="AlphaFoldDB" id="A0A5B7HVC8"/>
<sequence length="109" mass="11757">MPSRSIHAIVLRDVAPRHPKLVSGYGAKVLTCPALPSLCGALEPWGRVFVVIAADTPPRTIAQERTAVKPEYSLSGRIFSGSDEMQMKDISRRIIQLGEAYGAGLRGTP</sequence>